<organism evidence="1 2">
    <name type="scientific">Halanaerobium polyolivorans</name>
    <dbReference type="NCBI Taxonomy" id="2886943"/>
    <lineage>
        <taxon>Bacteria</taxon>
        <taxon>Bacillati</taxon>
        <taxon>Bacillota</taxon>
        <taxon>Clostridia</taxon>
        <taxon>Halanaerobiales</taxon>
        <taxon>Halanaerobiaceae</taxon>
        <taxon>Halanaerobium</taxon>
    </lineage>
</organism>
<evidence type="ECO:0000313" key="2">
    <source>
        <dbReference type="Proteomes" id="UP001199296"/>
    </source>
</evidence>
<sequence>MRAENYKVIKTIFLILIIVLLLHTLFSLDRNFKELNNLKLEALSTENNLIKTEKIYQAKLLENNSKLPKQSMNLETRAAQIIEQSSSFDLNLLHYNSSSRAISLSFRGDFESVYSFLNDLEKGSLVLDLEKIELFKDDLDLLFNLKIISRN</sequence>
<accession>A0AAW4WVF8</accession>
<proteinExistence type="predicted"/>
<reference evidence="1 2" key="1">
    <citation type="submission" date="2021-10" db="EMBL/GenBank/DDBJ databases">
        <authorList>
            <person name="Grouzdev D.S."/>
            <person name="Pantiukh K.S."/>
            <person name="Krutkina M.S."/>
        </authorList>
    </citation>
    <scope>NUCLEOTIDE SEQUENCE [LARGE SCALE GENOMIC DNA]</scope>
    <source>
        <strain evidence="1 2">Z-7514</strain>
    </source>
</reference>
<evidence type="ECO:0000313" key="1">
    <source>
        <dbReference type="EMBL" id="MCC3143756.1"/>
    </source>
</evidence>
<dbReference type="AlphaFoldDB" id="A0AAW4WVF8"/>
<dbReference type="Proteomes" id="UP001199296">
    <property type="component" value="Unassembled WGS sequence"/>
</dbReference>
<dbReference type="RefSeq" id="WP_229342935.1">
    <property type="nucleotide sequence ID" value="NZ_JAJFAT010000001.1"/>
</dbReference>
<gene>
    <name evidence="1" type="ORF">LJ207_00250</name>
</gene>
<comment type="caution">
    <text evidence="1">The sequence shown here is derived from an EMBL/GenBank/DDBJ whole genome shotgun (WGS) entry which is preliminary data.</text>
</comment>
<dbReference type="EMBL" id="JAJFAT010000001">
    <property type="protein sequence ID" value="MCC3143756.1"/>
    <property type="molecule type" value="Genomic_DNA"/>
</dbReference>
<protein>
    <submittedName>
        <fullName evidence="1">Uncharacterized protein</fullName>
    </submittedName>
</protein>
<keyword evidence="2" id="KW-1185">Reference proteome</keyword>
<name>A0AAW4WVF8_9FIRM</name>